<evidence type="ECO:0000256" key="2">
    <source>
        <dbReference type="SAM" id="Phobius"/>
    </source>
</evidence>
<dbReference type="Pfam" id="PF03721">
    <property type="entry name" value="UDPG_MGDP_dh_N"/>
    <property type="match status" value="1"/>
</dbReference>
<keyword evidence="2" id="KW-0472">Membrane</keyword>
<protein>
    <recommendedName>
        <fullName evidence="3">UDP-glucose/GDP-mannose dehydrogenase N-terminal domain-containing protein</fullName>
    </recommendedName>
</protein>
<dbReference type="EMBL" id="JBHTEK010000001">
    <property type="protein sequence ID" value="MFC7666779.1"/>
    <property type="molecule type" value="Genomic_DNA"/>
</dbReference>
<evidence type="ECO:0000313" key="5">
    <source>
        <dbReference type="Proteomes" id="UP001596513"/>
    </source>
</evidence>
<gene>
    <name evidence="4" type="ORF">ACFQT0_04605</name>
</gene>
<feature type="transmembrane region" description="Helical" evidence="2">
    <location>
        <begin position="12"/>
        <end position="29"/>
    </location>
</feature>
<keyword evidence="5" id="KW-1185">Reference proteome</keyword>
<reference evidence="5" key="1">
    <citation type="journal article" date="2019" name="Int. J. Syst. Evol. Microbiol.">
        <title>The Global Catalogue of Microorganisms (GCM) 10K type strain sequencing project: providing services to taxonomists for standard genome sequencing and annotation.</title>
        <authorList>
            <consortium name="The Broad Institute Genomics Platform"/>
            <consortium name="The Broad Institute Genome Sequencing Center for Infectious Disease"/>
            <person name="Wu L."/>
            <person name="Ma J."/>
        </authorList>
    </citation>
    <scope>NUCLEOTIDE SEQUENCE [LARGE SCALE GENOMIC DNA]</scope>
    <source>
        <strain evidence="5">JCM 19635</strain>
    </source>
</reference>
<evidence type="ECO:0000313" key="4">
    <source>
        <dbReference type="EMBL" id="MFC7666779.1"/>
    </source>
</evidence>
<evidence type="ECO:0000259" key="3">
    <source>
        <dbReference type="Pfam" id="PF03721"/>
    </source>
</evidence>
<keyword evidence="2" id="KW-0812">Transmembrane</keyword>
<comment type="caution">
    <text evidence="4">The sequence shown here is derived from an EMBL/GenBank/DDBJ whole genome shotgun (WGS) entry which is preliminary data.</text>
</comment>
<dbReference type="PANTHER" id="PTHR43491">
    <property type="entry name" value="UDP-N-ACETYL-D-MANNOSAMINE DEHYDROGENASE"/>
    <property type="match status" value="1"/>
</dbReference>
<name>A0ABW2U318_9BACT</name>
<dbReference type="PANTHER" id="PTHR43491:SF2">
    <property type="entry name" value="UDP-N-ACETYL-D-MANNOSAMINE DEHYDROGENASE"/>
    <property type="match status" value="1"/>
</dbReference>
<keyword evidence="2" id="KW-1133">Transmembrane helix</keyword>
<dbReference type="InterPro" id="IPR028359">
    <property type="entry name" value="UDP_ManNAc/GlcNAc_DH"/>
</dbReference>
<feature type="domain" description="UDP-glucose/GDP-mannose dehydrogenase N-terminal" evidence="3">
    <location>
        <begin position="11"/>
        <end position="49"/>
    </location>
</feature>
<dbReference type="Proteomes" id="UP001596513">
    <property type="component" value="Unassembled WGS sequence"/>
</dbReference>
<dbReference type="InterPro" id="IPR001732">
    <property type="entry name" value="UDP-Glc/GDP-Man_DH_N"/>
</dbReference>
<accession>A0ABW2U318</accession>
<dbReference type="InterPro" id="IPR036291">
    <property type="entry name" value="NAD(P)-bd_dom_sf"/>
</dbReference>
<dbReference type="RefSeq" id="WP_380200767.1">
    <property type="nucleotide sequence ID" value="NZ_JBHTEK010000001.1"/>
</dbReference>
<sequence>MYDQLLRKEATLAVIGLGYVGLPIALEFAKQLKVIGFDINAGRVAQMKQCIDPSGELEKRFRGLRHHLH</sequence>
<dbReference type="Gene3D" id="3.40.50.720">
    <property type="entry name" value="NAD(P)-binding Rossmann-like Domain"/>
    <property type="match status" value="1"/>
</dbReference>
<dbReference type="SUPFAM" id="SSF51735">
    <property type="entry name" value="NAD(P)-binding Rossmann-fold domains"/>
    <property type="match status" value="1"/>
</dbReference>
<proteinExistence type="inferred from homology"/>
<comment type="similarity">
    <text evidence="1">Belongs to the UDP-glucose/GDP-mannose dehydrogenase family.</text>
</comment>
<evidence type="ECO:0000256" key="1">
    <source>
        <dbReference type="ARBA" id="ARBA00006601"/>
    </source>
</evidence>
<organism evidence="4 5">
    <name type="scientific">Hymenobacter humi</name>
    <dbReference type="NCBI Taxonomy" id="1411620"/>
    <lineage>
        <taxon>Bacteria</taxon>
        <taxon>Pseudomonadati</taxon>
        <taxon>Bacteroidota</taxon>
        <taxon>Cytophagia</taxon>
        <taxon>Cytophagales</taxon>
        <taxon>Hymenobacteraceae</taxon>
        <taxon>Hymenobacter</taxon>
    </lineage>
</organism>